<dbReference type="Gene3D" id="2.130.10.10">
    <property type="entry name" value="YVTN repeat-like/Quinoprotein amine dehydrogenase"/>
    <property type="match status" value="1"/>
</dbReference>
<keyword evidence="1" id="KW-0808">Transferase</keyword>
<dbReference type="GO" id="GO:0016603">
    <property type="term" value="F:glutaminyl-peptide cyclotransferase activity"/>
    <property type="evidence" value="ECO:0007669"/>
    <property type="project" value="InterPro"/>
</dbReference>
<dbReference type="InterPro" id="IPR011044">
    <property type="entry name" value="Quino_amine_DH_bsu"/>
</dbReference>
<gene>
    <name evidence="1" type="ORF">AVDCRST_MAG49-4672</name>
</gene>
<evidence type="ECO:0000313" key="1">
    <source>
        <dbReference type="EMBL" id="CAA9579877.1"/>
    </source>
</evidence>
<dbReference type="SUPFAM" id="SSF50969">
    <property type="entry name" value="YVTN repeat-like/Quinoprotein amine dehydrogenase"/>
    <property type="match status" value="1"/>
</dbReference>
<protein>
    <submittedName>
        <fullName evidence="1">Glutamine cyclotransferase</fullName>
    </submittedName>
</protein>
<proteinExistence type="predicted"/>
<dbReference type="InterPro" id="IPR015943">
    <property type="entry name" value="WD40/YVTN_repeat-like_dom_sf"/>
</dbReference>
<dbReference type="PANTHER" id="PTHR31270:SF1">
    <property type="entry name" value="GLUTAMINYL-PEPTIDE CYCLOTRANSFERASE"/>
    <property type="match status" value="1"/>
</dbReference>
<name>A0A6J4VHR7_9BACT</name>
<sequence>MLRRLGLLGVLLALALVVLVLVLPPVAGRDTSSGTAATGTAATGTAATGTAATGTAATGTAATGTVSTRARATPTVAETVPTYGYRVVAEYPHDADAFTQGLVYREGVLYEGTGLNGESTLRRVALETGAVEQSVALDAEHFGEGIAIAGDRVYQLTWQTGTCFVYDRETFALVDTFTYPTEGWGLATDGARLVMSDGTDQLYFRDPETFAEVGRVAVRDGGEPVRNLNELEVDGGEVWANVWQTDRIARIDPATGSVVGWIDLAGLLSAEDRQGREVDVLNGIAHDPETGRIFVTGKLWPTLFEIELVPPR</sequence>
<reference evidence="1" key="1">
    <citation type="submission" date="2020-02" db="EMBL/GenBank/DDBJ databases">
        <authorList>
            <person name="Meier V. D."/>
        </authorList>
    </citation>
    <scope>NUCLEOTIDE SEQUENCE</scope>
    <source>
        <strain evidence="1">AVDCRST_MAG49</strain>
    </source>
</reference>
<dbReference type="EMBL" id="CADCWG010000328">
    <property type="protein sequence ID" value="CAA9579877.1"/>
    <property type="molecule type" value="Genomic_DNA"/>
</dbReference>
<dbReference type="InterPro" id="IPR007788">
    <property type="entry name" value="QCT"/>
</dbReference>
<dbReference type="Pfam" id="PF05096">
    <property type="entry name" value="Glu_cyclase_2"/>
    <property type="match status" value="1"/>
</dbReference>
<organism evidence="1">
    <name type="scientific">uncultured Thermomicrobiales bacterium</name>
    <dbReference type="NCBI Taxonomy" id="1645740"/>
    <lineage>
        <taxon>Bacteria</taxon>
        <taxon>Pseudomonadati</taxon>
        <taxon>Thermomicrobiota</taxon>
        <taxon>Thermomicrobia</taxon>
        <taxon>Thermomicrobiales</taxon>
        <taxon>environmental samples</taxon>
    </lineage>
</organism>
<accession>A0A6J4VHR7</accession>
<dbReference type="PANTHER" id="PTHR31270">
    <property type="entry name" value="GLUTAMINYL-PEPTIDE CYCLOTRANSFERASE"/>
    <property type="match status" value="1"/>
</dbReference>
<dbReference type="AlphaFoldDB" id="A0A6J4VHR7"/>